<organism evidence="15 16">
    <name type="scientific">Blomia tropicalis</name>
    <name type="common">Mite</name>
    <dbReference type="NCBI Taxonomy" id="40697"/>
    <lineage>
        <taxon>Eukaryota</taxon>
        <taxon>Metazoa</taxon>
        <taxon>Ecdysozoa</taxon>
        <taxon>Arthropoda</taxon>
        <taxon>Chelicerata</taxon>
        <taxon>Arachnida</taxon>
        <taxon>Acari</taxon>
        <taxon>Acariformes</taxon>
        <taxon>Sarcoptiformes</taxon>
        <taxon>Astigmata</taxon>
        <taxon>Glycyphagoidea</taxon>
        <taxon>Echimyopodidae</taxon>
        <taxon>Blomia</taxon>
    </lineage>
</organism>
<dbReference type="InterPro" id="IPR024586">
    <property type="entry name" value="DnaJ-like_C11_C"/>
</dbReference>
<dbReference type="PANTHER" id="PTHR43880:SF67">
    <property type="entry name" value="ALCOHOL DEHYDROGENASE 1B"/>
    <property type="match status" value="1"/>
</dbReference>
<dbReference type="CDD" id="cd06257">
    <property type="entry name" value="DnaJ"/>
    <property type="match status" value="1"/>
</dbReference>
<keyword evidence="5" id="KW-0560">Oxidoreductase</keyword>
<proteinExistence type="inferred from homology"/>
<dbReference type="SUPFAM" id="SSF51735">
    <property type="entry name" value="NAD(P)-binding Rossmann-fold domains"/>
    <property type="match status" value="2"/>
</dbReference>
<dbReference type="InterPro" id="IPR013149">
    <property type="entry name" value="ADH-like_C"/>
</dbReference>
<dbReference type="GO" id="GO:0042572">
    <property type="term" value="P:retinol metabolic process"/>
    <property type="evidence" value="ECO:0007669"/>
    <property type="project" value="TreeGrafter"/>
</dbReference>
<dbReference type="FunFam" id="3.90.180.10:FF:000007">
    <property type="entry name" value="Alcohol dehydrogenase 6"/>
    <property type="match status" value="1"/>
</dbReference>
<evidence type="ECO:0000256" key="6">
    <source>
        <dbReference type="ARBA" id="ARBA00023027"/>
    </source>
</evidence>
<evidence type="ECO:0000256" key="8">
    <source>
        <dbReference type="ARBA" id="ARBA00023186"/>
    </source>
</evidence>
<evidence type="ECO:0000256" key="11">
    <source>
        <dbReference type="ARBA" id="ARBA00074845"/>
    </source>
</evidence>
<accession>A0A9Q0M8N7</accession>
<dbReference type="SMART" id="SM00271">
    <property type="entry name" value="DnaJ"/>
    <property type="match status" value="1"/>
</dbReference>
<dbReference type="InterPro" id="IPR011032">
    <property type="entry name" value="GroES-like_sf"/>
</dbReference>
<dbReference type="Gene3D" id="3.90.180.10">
    <property type="entry name" value="Medium-chain alcohol dehydrogenases, catalytic domain"/>
    <property type="match status" value="2"/>
</dbReference>
<dbReference type="InterPro" id="IPR020843">
    <property type="entry name" value="ER"/>
</dbReference>
<dbReference type="InterPro" id="IPR018253">
    <property type="entry name" value="DnaJ_domain_CS"/>
</dbReference>
<dbReference type="CDD" id="cd22249">
    <property type="entry name" value="UDM1_RNF168_RNF169-like"/>
    <property type="match status" value="1"/>
</dbReference>
<evidence type="ECO:0000313" key="16">
    <source>
        <dbReference type="Proteomes" id="UP001142055"/>
    </source>
</evidence>
<dbReference type="Gene3D" id="3.40.50.720">
    <property type="entry name" value="NAD(P)-binding Rossmann-like Domain"/>
    <property type="match status" value="2"/>
</dbReference>
<dbReference type="SMART" id="SM00829">
    <property type="entry name" value="PKS_ER"/>
    <property type="match status" value="1"/>
</dbReference>
<dbReference type="GO" id="GO:0005829">
    <property type="term" value="C:cytosol"/>
    <property type="evidence" value="ECO:0007669"/>
    <property type="project" value="TreeGrafter"/>
</dbReference>
<dbReference type="Proteomes" id="UP001142055">
    <property type="component" value="Chromosome 2"/>
</dbReference>
<dbReference type="SUPFAM" id="SSF50129">
    <property type="entry name" value="GroES-like"/>
    <property type="match status" value="4"/>
</dbReference>
<dbReference type="InterPro" id="IPR013154">
    <property type="entry name" value="ADH-like_N"/>
</dbReference>
<dbReference type="Pfam" id="PF22774">
    <property type="entry name" value="DNAJC11_beta-barrel"/>
    <property type="match status" value="1"/>
</dbReference>
<dbReference type="InterPro" id="IPR036291">
    <property type="entry name" value="NAD(P)-bd_dom_sf"/>
</dbReference>
<evidence type="ECO:0000256" key="4">
    <source>
        <dbReference type="ARBA" id="ARBA00022833"/>
    </source>
</evidence>
<keyword evidence="6" id="KW-0520">NAD</keyword>
<evidence type="ECO:0000256" key="2">
    <source>
        <dbReference type="ARBA" id="ARBA00004370"/>
    </source>
</evidence>
<dbReference type="Gene3D" id="1.10.287.110">
    <property type="entry name" value="DnaJ domain"/>
    <property type="match status" value="1"/>
</dbReference>
<dbReference type="GO" id="GO:0042573">
    <property type="term" value="P:retinoic acid metabolic process"/>
    <property type="evidence" value="ECO:0007669"/>
    <property type="project" value="TreeGrafter"/>
</dbReference>
<evidence type="ECO:0000256" key="12">
    <source>
        <dbReference type="RuleBase" id="RU361277"/>
    </source>
</evidence>
<dbReference type="GO" id="GO:0016020">
    <property type="term" value="C:membrane"/>
    <property type="evidence" value="ECO:0007669"/>
    <property type="project" value="UniProtKB-SubCell"/>
</dbReference>
<keyword evidence="4 12" id="KW-0862">Zinc</keyword>
<evidence type="ECO:0000256" key="1">
    <source>
        <dbReference type="ARBA" id="ARBA00001947"/>
    </source>
</evidence>
<keyword evidence="8" id="KW-0143">Chaperone</keyword>
<dbReference type="SUPFAM" id="SSF46565">
    <property type="entry name" value="Chaperone J-domain"/>
    <property type="match status" value="1"/>
</dbReference>
<name>A0A9Q0M8N7_BLOTA</name>
<dbReference type="PRINTS" id="PR00625">
    <property type="entry name" value="JDOMAIN"/>
</dbReference>
<feature type="coiled-coil region" evidence="13">
    <location>
        <begin position="103"/>
        <end position="134"/>
    </location>
</feature>
<keyword evidence="7" id="KW-0472">Membrane</keyword>
<dbReference type="PROSITE" id="PS00636">
    <property type="entry name" value="DNAJ_1"/>
    <property type="match status" value="1"/>
</dbReference>
<evidence type="ECO:0000256" key="10">
    <source>
        <dbReference type="ARBA" id="ARBA00061014"/>
    </source>
</evidence>
<dbReference type="GO" id="GO:0008270">
    <property type="term" value="F:zinc ion binding"/>
    <property type="evidence" value="ECO:0007669"/>
    <property type="project" value="InterPro"/>
</dbReference>
<protein>
    <recommendedName>
        <fullName evidence="11">Alcohol dehydrogenase 6</fullName>
    </recommendedName>
</protein>
<dbReference type="OMA" id="ECIGNQA"/>
<keyword evidence="16" id="KW-1185">Reference proteome</keyword>
<sequence length="1292" mass="143518">MSDYENEDYSEQETTINENGQEDYYAFLNVSKSASMEDIRNAYKLLSKRFHPDKHRDPKLKLAAEMMFNRLKKVYDILSDPQKREIYDTVGASGIETDGWALVERKFKSAQEIREEYEQLLKEKEERRLQQRTNPKGSITVLIDATDLFEHYDLDDENEDEDDDNQFSMLYWPTIEVRSMTISQSIETPLTYEDNVILSGNLNVRNGVGSGTISSSLRHVFSPTSWLEAEFGAGNGPVISTKYFRTLSENIHGTAQMYFHVTPYGIRPGLSFVLTRQFSKNFIGYMNWKAGGDSSLSTVIVYENQLCRVNSSVSFGLRNSYVSSSYTHKFKQDTRVKLGFKFGTLGAMLEYGIEAKASQHSTIGAAMTVGTHTGVTLRLRLNRNQQNYIFPIILSEQILPSSVFYGTLVPILGFYCVKSFFIDPYLERKNEEHLNSEKEANVSQINEKRTEAITYRSLMMETYNRIVERESLSNGLIIERAVYGDPDLITLYIDGEDQNRSIPESMDAFDVTIAVQCMLNDSSVITFSEGSKSFLPGFYDCNFGREKKLLIRYRYQSMLNQPIECRAAILYEEGKPLVIESIRIEPPVKDQLRIRMVSAGICASDGHFVWGTLKLSEFGLQSPCALGHEGAGIVESIGPDVTGIEVGDHVLTTFVPKCYKCPYCTGSYTNVCAVENLNALGAVSNKTLVADGRQVYSFAGSGVYSEYINVKRSQVVKINSKANLEHSAIISCAVATGFYSATNQAKVKAGTTCAVWGLGAIGLNAIYGCKYSKAANIIGIDINNDKRKIGEEFGVTEFINPNELNVPLEQYLMEKYGGIDYAFECIGNQAVLNVALKSLSIFGTLAVVGLAPKGTKVTYETENLLLGRTIVGAYMGNKQCDEAYTELVEMYLQDKYNIDRLITNKFKLEQINEAFQTLKDGKCVIKCRAAVIEKIGEPMKIRTITIDPPKGDQIRVRMVSAGCCASDGHVVWGHMFSSCKVPIVLGHEGAGVIESVGEDITDLKVGDHVLTNIMSQCGDCKLCTNELTNCCETQGFRTMSDVVTKRLDNEQGTEVYNFVGLGVFSEYCLLRKSQIVKIDSNLNLEAACIVSCAVATGFYSAVNQAKVTPDSTVAIWGLGAIGLNAVYGAKYAGAKHIIGIDINSDKRQIAQHYGCTEFINPNELPKDQTIEMYIQSKYNGGLDYAIECIGNQACIDSAFNSLSVYGTLALVGVSMTAHLKYPIMALASGKKIVGGFLGNKRSRESFVELAHMALNGKYDLDGLISHRFKLDEINEAFQLLKEGKCVRSIILF</sequence>
<dbReference type="InterPro" id="IPR002328">
    <property type="entry name" value="ADH_Zn_CS"/>
</dbReference>
<evidence type="ECO:0000259" key="14">
    <source>
        <dbReference type="PROSITE" id="PS50076"/>
    </source>
</evidence>
<dbReference type="GO" id="GO:0004745">
    <property type="term" value="F:all-trans-retinol dehydrogenase (NAD+) activity"/>
    <property type="evidence" value="ECO:0007669"/>
    <property type="project" value="TreeGrafter"/>
</dbReference>
<evidence type="ECO:0000256" key="9">
    <source>
        <dbReference type="ARBA" id="ARBA00055159"/>
    </source>
</evidence>
<dbReference type="InterPro" id="IPR001623">
    <property type="entry name" value="DnaJ_domain"/>
</dbReference>
<dbReference type="PROSITE" id="PS50076">
    <property type="entry name" value="DNAJ_2"/>
    <property type="match status" value="1"/>
</dbReference>
<keyword evidence="13" id="KW-0175">Coiled coil</keyword>
<comment type="similarity">
    <text evidence="10">Belongs to the zinc-containing alcohol dehydrogenase family. Class-V subfamily.</text>
</comment>
<dbReference type="Pfam" id="PF00107">
    <property type="entry name" value="ADH_zinc_N"/>
    <property type="match status" value="2"/>
</dbReference>
<evidence type="ECO:0000256" key="3">
    <source>
        <dbReference type="ARBA" id="ARBA00022723"/>
    </source>
</evidence>
<feature type="domain" description="J" evidence="14">
    <location>
        <begin position="23"/>
        <end position="91"/>
    </location>
</feature>
<dbReference type="Pfam" id="PF08240">
    <property type="entry name" value="ADH_N"/>
    <property type="match status" value="2"/>
</dbReference>
<dbReference type="PANTHER" id="PTHR43880">
    <property type="entry name" value="ALCOHOL DEHYDROGENASE"/>
    <property type="match status" value="1"/>
</dbReference>
<comment type="function">
    <text evidence="9">Alcohol dehydrogenase. Catalyzes the NAD-dependent oxidation of primary alcohols to the corresponding aldehydes. Oxidizes secondary alcohols to the corresponding ketones.</text>
</comment>
<dbReference type="PROSITE" id="PS00059">
    <property type="entry name" value="ADH_ZINC"/>
    <property type="match status" value="2"/>
</dbReference>
<dbReference type="InterPro" id="IPR036869">
    <property type="entry name" value="J_dom_sf"/>
</dbReference>
<reference evidence="15" key="1">
    <citation type="submission" date="2022-12" db="EMBL/GenBank/DDBJ databases">
        <title>Genome assemblies of Blomia tropicalis.</title>
        <authorList>
            <person name="Cui Y."/>
        </authorList>
    </citation>
    <scope>NUCLEOTIDE SEQUENCE</scope>
    <source>
        <tissue evidence="15">Adult mites</tissue>
    </source>
</reference>
<evidence type="ECO:0000256" key="7">
    <source>
        <dbReference type="ARBA" id="ARBA00023136"/>
    </source>
</evidence>
<keyword evidence="3 12" id="KW-0479">Metal-binding</keyword>
<evidence type="ECO:0000256" key="5">
    <source>
        <dbReference type="ARBA" id="ARBA00023002"/>
    </source>
</evidence>
<dbReference type="EMBL" id="JAPWDV010000002">
    <property type="protein sequence ID" value="KAJ6220723.1"/>
    <property type="molecule type" value="Genomic_DNA"/>
</dbReference>
<dbReference type="Pfam" id="PF00226">
    <property type="entry name" value="DnaJ"/>
    <property type="match status" value="1"/>
</dbReference>
<gene>
    <name evidence="15" type="ORF">RDWZM_006535</name>
</gene>
<comment type="cofactor">
    <cofactor evidence="1 12">
        <name>Zn(2+)</name>
        <dbReference type="ChEBI" id="CHEBI:29105"/>
    </cofactor>
</comment>
<dbReference type="FunFam" id="3.40.50.720:FF:000003">
    <property type="entry name" value="S-(hydroxymethyl)glutathione dehydrogenase"/>
    <property type="match status" value="2"/>
</dbReference>
<evidence type="ECO:0000256" key="13">
    <source>
        <dbReference type="SAM" id="Coils"/>
    </source>
</evidence>
<comment type="subcellular location">
    <subcellularLocation>
        <location evidence="2">Membrane</location>
    </subcellularLocation>
</comment>
<dbReference type="InterPro" id="IPR055225">
    <property type="entry name" value="DNAJC11-like_beta-barrel"/>
</dbReference>
<evidence type="ECO:0000313" key="15">
    <source>
        <dbReference type="EMBL" id="KAJ6220723.1"/>
    </source>
</evidence>
<dbReference type="Pfam" id="PF11875">
    <property type="entry name" value="DnaJ-like_C11_C"/>
    <property type="match status" value="1"/>
</dbReference>
<comment type="caution">
    <text evidence="15">The sequence shown here is derived from an EMBL/GenBank/DDBJ whole genome shotgun (WGS) entry which is preliminary data.</text>
</comment>